<dbReference type="Pfam" id="PF10304">
    <property type="entry name" value="RTP1_C2"/>
    <property type="match status" value="1"/>
</dbReference>
<dbReference type="Pfam" id="PF02985">
    <property type="entry name" value="HEAT"/>
    <property type="match status" value="1"/>
</dbReference>
<feature type="region of interest" description="Disordered" evidence="4">
    <location>
        <begin position="1005"/>
        <end position="1026"/>
    </location>
</feature>
<protein>
    <submittedName>
        <fullName evidence="9">Transport and Golgi organization protein 6-like</fullName>
    </submittedName>
</protein>
<name>A0A2B4RE28_STYPI</name>
<dbReference type="GO" id="GO:0009306">
    <property type="term" value="P:protein secretion"/>
    <property type="evidence" value="ECO:0007669"/>
    <property type="project" value="TreeGrafter"/>
</dbReference>
<dbReference type="InterPro" id="IPR016024">
    <property type="entry name" value="ARM-type_fold"/>
</dbReference>
<evidence type="ECO:0000313" key="10">
    <source>
        <dbReference type="Proteomes" id="UP000225706"/>
    </source>
</evidence>
<dbReference type="InterPro" id="IPR021133">
    <property type="entry name" value="HEAT_type_2"/>
</dbReference>
<feature type="domain" description="RNA polymerase II assembly factor Rtp1 C-terminal" evidence="6">
    <location>
        <begin position="906"/>
        <end position="1047"/>
    </location>
</feature>
<feature type="region of interest" description="Disordered" evidence="4">
    <location>
        <begin position="879"/>
        <end position="905"/>
    </location>
</feature>
<evidence type="ECO:0000259" key="8">
    <source>
        <dbReference type="Pfam" id="PF25267"/>
    </source>
</evidence>
<feature type="domain" description="TANGO6 N-terminal" evidence="8">
    <location>
        <begin position="321"/>
        <end position="422"/>
    </location>
</feature>
<feature type="region of interest" description="Disordered" evidence="4">
    <location>
        <begin position="383"/>
        <end position="408"/>
    </location>
</feature>
<dbReference type="Proteomes" id="UP000225706">
    <property type="component" value="Unassembled WGS sequence"/>
</dbReference>
<dbReference type="InterPro" id="IPR057347">
    <property type="entry name" value="TANGO6_N"/>
</dbReference>
<feature type="domain" description="TANGO6 HEAT repeat" evidence="7">
    <location>
        <begin position="423"/>
        <end position="713"/>
    </location>
</feature>
<evidence type="ECO:0000259" key="5">
    <source>
        <dbReference type="Pfam" id="PF10304"/>
    </source>
</evidence>
<dbReference type="EMBL" id="LSMT01000752">
    <property type="protein sequence ID" value="PFX14638.1"/>
    <property type="molecule type" value="Genomic_DNA"/>
</dbReference>
<feature type="compositionally biased region" description="Polar residues" evidence="4">
    <location>
        <begin position="394"/>
        <end position="408"/>
    </location>
</feature>
<dbReference type="PANTHER" id="PTHR20959:SF1">
    <property type="entry name" value="TRANSPORT AND GOLGI ORGANIZATION PROTEIN 6 HOMOLOG"/>
    <property type="match status" value="1"/>
</dbReference>
<dbReference type="PANTHER" id="PTHR20959">
    <property type="entry name" value="TRANSPORT AND GOLGI ORGANIZATION PROTEIN 6 FAMILY MEMBER"/>
    <property type="match status" value="1"/>
</dbReference>
<keyword evidence="10" id="KW-1185">Reference proteome</keyword>
<feature type="compositionally biased region" description="Low complexity" evidence="4">
    <location>
        <begin position="1015"/>
        <end position="1024"/>
    </location>
</feature>
<dbReference type="InterPro" id="IPR000357">
    <property type="entry name" value="HEAT"/>
</dbReference>
<feature type="compositionally biased region" description="Polar residues" evidence="4">
    <location>
        <begin position="879"/>
        <end position="896"/>
    </location>
</feature>
<sequence length="1192" mass="130927">MATVLEALSYLRTLTSNPPDAQASEKKKDFDEILLSNMQRLMETLREKGKFPQIGRRLQIQTNTQVRELEKCYHTCNGTTEVVEKLHTDKENQKKEDFSNLKDGIRWTFVETCLELLNLLKEALIGVAIDEQASDKVDYQNSGKRGDKVPRLPPDALGVADQKTVLTAIQFMVILGICPNLLSGVGLPVEKRSGFASLLNIHCSIKNERRLFECISTLVDCTEQPSLGALVLSRHLGDVLAGLMQLCYAPFTDYSKDKKGSTASTHGKRDYLGSGTSKTVHDGFCGDPNSSIQNPHGTTKTDSSAEPSTKSTSCNKLDPGALCALKINPPSRRVENDEMLFITSSEREKCSQDLQRILDRVYQPMVIRDLLILQGGFSSVEKQSAKNNTREASGHQGVNNGGTPRQTPRWMSNICGQLLSERLMKKNGVKAVLHALLDRSAGGAGSPDWKKCDVIAKLIANCPSQAESVEEYYKLVSPQIIELLHGQSAGVGKLYMRTASSVIMEMLTQYPELAQKYVLSSIIRPLAQTTEKQGENTAITAVNENKVAQCIEDIHKVFVSSSPKSALNLLLPIVHPIFELFCFTRKGVSHLRSALQEILVQVLKQAEPYQVLQLLYTLAFKITPSDNLSLSKSSTDSDAATKDGTEVFLIPVMNENFVFAYGDNGGAVIKYQNDSADEELNIGSILGDLQGHDLSGSEVRAQCIVELLSSLKKDGIAGDFFIYLMQGLTKIISDFSEEIDYRDVKHNLLILHLVGLMCEKLGPSILTDTPHILAFIESTLIRACAIIHADEQGLELAFVTETLTMALGMLSAVLSGGGLELKKEHRSHVQNLLPLLETLAEQHPSPEVRDMANDLRIAIATHGAVWSHKMEATVMNFGKQTDSAGTDSESTTVKGNENSEEEDKFDDAFSQVCDPLIPVRGHGLLKLASLLRQRDPKAVQATDTLLKIFLEQLSHDDSYIYLASIQGLVSLADVRADTVIPLLAREFVASTKDAGITAGATKEANDEGYYEPGDTVSRGTSRSTRSPELRMKIGEALVKATRICGELVPRYSQHLLPALLTGVKDPESLVRASSLSNLGEVCQLLRFSLGPVVNEIFSCVSAVLKTDKSAEVRRATVLVLTLLLRGLGKSIMEVLSSTLKEIYQLLKIVESTDPDDVTRLHAQTALDELNNITREYLFPEPSFTKRIQVLPS</sequence>
<comment type="caution">
    <text evidence="9">The sequence shown here is derived from an EMBL/GenBank/DDBJ whole genome shotgun (WGS) entry which is preliminary data.</text>
</comment>
<evidence type="ECO:0000256" key="3">
    <source>
        <dbReference type="PROSITE-ProRule" id="PRU00103"/>
    </source>
</evidence>
<feature type="domain" description="RNA polymerase II assembly factor Rtp1 C-terminal" evidence="5">
    <location>
        <begin position="1139"/>
        <end position="1171"/>
    </location>
</feature>
<dbReference type="Pfam" id="PF10363">
    <property type="entry name" value="RTP1_C1"/>
    <property type="match status" value="1"/>
</dbReference>
<dbReference type="Pfam" id="PF23565">
    <property type="entry name" value="ARM_TANGO6"/>
    <property type="match status" value="1"/>
</dbReference>
<dbReference type="InterPro" id="IPR057407">
    <property type="entry name" value="HEAT_TANGO6"/>
</dbReference>
<evidence type="ECO:0000256" key="1">
    <source>
        <dbReference type="ARBA" id="ARBA00005724"/>
    </source>
</evidence>
<feature type="compositionally biased region" description="Polar residues" evidence="4">
    <location>
        <begin position="288"/>
        <end position="314"/>
    </location>
</feature>
<organism evidence="9 10">
    <name type="scientific">Stylophora pistillata</name>
    <name type="common">Smooth cauliflower coral</name>
    <dbReference type="NCBI Taxonomy" id="50429"/>
    <lineage>
        <taxon>Eukaryota</taxon>
        <taxon>Metazoa</taxon>
        <taxon>Cnidaria</taxon>
        <taxon>Anthozoa</taxon>
        <taxon>Hexacorallia</taxon>
        <taxon>Scleractinia</taxon>
        <taxon>Astrocoeniina</taxon>
        <taxon>Pocilloporidae</taxon>
        <taxon>Stylophora</taxon>
    </lineage>
</organism>
<dbReference type="OrthoDB" id="39591at2759"/>
<dbReference type="InterPro" id="IPR011989">
    <property type="entry name" value="ARM-like"/>
</dbReference>
<evidence type="ECO:0000256" key="2">
    <source>
        <dbReference type="ARBA" id="ARBA00022737"/>
    </source>
</evidence>
<feature type="domain" description="TANGO6 N-terminal" evidence="8">
    <location>
        <begin position="83"/>
        <end position="258"/>
    </location>
</feature>
<accession>A0A2B4RE28</accession>
<evidence type="ECO:0000313" key="9">
    <source>
        <dbReference type="EMBL" id="PFX14638.1"/>
    </source>
</evidence>
<dbReference type="SUPFAM" id="SSF48371">
    <property type="entry name" value="ARM repeat"/>
    <property type="match status" value="1"/>
</dbReference>
<comment type="similarity">
    <text evidence="1">Belongs to the Tango6 family.</text>
</comment>
<feature type="region of interest" description="Disordered" evidence="4">
    <location>
        <begin position="284"/>
        <end position="314"/>
    </location>
</feature>
<keyword evidence="2" id="KW-0677">Repeat</keyword>
<proteinExistence type="inferred from homology"/>
<dbReference type="InterPro" id="IPR039600">
    <property type="entry name" value="TANGO6/Rtp1"/>
</dbReference>
<dbReference type="Gene3D" id="1.25.10.10">
    <property type="entry name" value="Leucine-rich Repeat Variant"/>
    <property type="match status" value="1"/>
</dbReference>
<dbReference type="PROSITE" id="PS50077">
    <property type="entry name" value="HEAT_REPEAT"/>
    <property type="match status" value="1"/>
</dbReference>
<gene>
    <name evidence="9" type="primary">TANGO6</name>
    <name evidence="9" type="ORF">AWC38_SpisGene21193</name>
</gene>
<reference evidence="10" key="1">
    <citation type="journal article" date="2017" name="bioRxiv">
        <title>Comparative analysis of the genomes of Stylophora pistillata and Acropora digitifera provides evidence for extensive differences between species of corals.</title>
        <authorList>
            <person name="Voolstra C.R."/>
            <person name="Li Y."/>
            <person name="Liew Y.J."/>
            <person name="Baumgarten S."/>
            <person name="Zoccola D."/>
            <person name="Flot J.-F."/>
            <person name="Tambutte S."/>
            <person name="Allemand D."/>
            <person name="Aranda M."/>
        </authorList>
    </citation>
    <scope>NUCLEOTIDE SEQUENCE [LARGE SCALE GENOMIC DNA]</scope>
</reference>
<evidence type="ECO:0000256" key="4">
    <source>
        <dbReference type="SAM" id="MobiDB-lite"/>
    </source>
</evidence>
<dbReference type="InterPro" id="IPR019414">
    <property type="entry name" value="Rtp1_C2"/>
</dbReference>
<dbReference type="Pfam" id="PF25267">
    <property type="entry name" value="TANGO6_N"/>
    <property type="match status" value="2"/>
</dbReference>
<dbReference type="InterPro" id="IPR019451">
    <property type="entry name" value="Rtp1_C1"/>
</dbReference>
<evidence type="ECO:0000259" key="7">
    <source>
        <dbReference type="Pfam" id="PF23565"/>
    </source>
</evidence>
<evidence type="ECO:0000259" key="6">
    <source>
        <dbReference type="Pfam" id="PF10363"/>
    </source>
</evidence>
<dbReference type="AlphaFoldDB" id="A0A2B4RE28"/>
<feature type="repeat" description="HEAT" evidence="3">
    <location>
        <begin position="1055"/>
        <end position="1085"/>
    </location>
</feature>